<dbReference type="InterPro" id="IPR001841">
    <property type="entry name" value="Znf_RING"/>
</dbReference>
<dbReference type="EMBL" id="JAGPYM010000006">
    <property type="protein sequence ID" value="KAH6893206.1"/>
    <property type="molecule type" value="Genomic_DNA"/>
</dbReference>
<keyword evidence="1" id="KW-0479">Metal-binding</keyword>
<dbReference type="AlphaFoldDB" id="A0A9P9AUU5"/>
<dbReference type="GO" id="GO:0008270">
    <property type="term" value="F:zinc ion binding"/>
    <property type="evidence" value="ECO:0007669"/>
    <property type="project" value="UniProtKB-KW"/>
</dbReference>
<evidence type="ECO:0000256" key="1">
    <source>
        <dbReference type="PROSITE-ProRule" id="PRU00175"/>
    </source>
</evidence>
<sequence length="523" mass="58660">MGLFIREPSRLTTLAMAEDDAKAYHFPDDPAEDPAENPPENGQEDSPETAPENGSEKALENHQEDSPEKTPEKAPKKISEKTPDKTREKSPKKALEKLQENPLEGCREKRNLDDSGHDGLPPQPSDVQFGGRKAGSADIQGAMLGLSDLQGPEPGIVDPDCTTPMPIDRDSPTLRWGDLERADPTSTTFGQSDLEKEPVIGDDDVEDADLAKFRTTRTAIEAILEHPYSDPVDKYQAIRSLLDPIINGSDLDPAQPIVKLKIVRLAPEDQDEDSLSKYQAVKIAIECVLKDNILDSLDKYQAIKSFIDTILEGSNLNPADNDQPTKTAVLEDLNSCRICKVPFGQVSPRWKKAEVKAYLPCGHAFGHVCLFKGLVNGGYSRCPRGNCIFLRHECRHRTIPRTEPPPQNFTDTTAENLPLDCEFCHSEKGSRKVRRVARCQQKTNKWGSWAIWRRVAMRDQICSKLFRMTENHLSKKHQRWLDKKFKSFEKLQKRASDREDAAKEGPEEQTSSESETEGRSRVV</sequence>
<keyword evidence="1" id="KW-0863">Zinc-finger</keyword>
<dbReference type="PROSITE" id="PS50089">
    <property type="entry name" value="ZF_RING_2"/>
    <property type="match status" value="1"/>
</dbReference>
<feature type="domain" description="RING-type" evidence="3">
    <location>
        <begin position="336"/>
        <end position="383"/>
    </location>
</feature>
<feature type="compositionally biased region" description="Basic and acidic residues" evidence="2">
    <location>
        <begin position="492"/>
        <end position="506"/>
    </location>
</feature>
<evidence type="ECO:0000256" key="2">
    <source>
        <dbReference type="SAM" id="MobiDB-lite"/>
    </source>
</evidence>
<gene>
    <name evidence="4" type="ORF">B0T10DRAFT_592138</name>
</gene>
<dbReference type="SUPFAM" id="SSF57850">
    <property type="entry name" value="RING/U-box"/>
    <property type="match status" value="1"/>
</dbReference>
<comment type="caution">
    <text evidence="4">The sequence shown here is derived from an EMBL/GenBank/DDBJ whole genome shotgun (WGS) entry which is preliminary data.</text>
</comment>
<feature type="compositionally biased region" description="Basic and acidic residues" evidence="2">
    <location>
        <begin position="54"/>
        <end position="117"/>
    </location>
</feature>
<evidence type="ECO:0000313" key="4">
    <source>
        <dbReference type="EMBL" id="KAH6893206.1"/>
    </source>
</evidence>
<keyword evidence="5" id="KW-1185">Reference proteome</keyword>
<evidence type="ECO:0000313" key="5">
    <source>
        <dbReference type="Proteomes" id="UP000777438"/>
    </source>
</evidence>
<evidence type="ECO:0000259" key="3">
    <source>
        <dbReference type="PROSITE" id="PS50089"/>
    </source>
</evidence>
<feature type="region of interest" description="Disordered" evidence="2">
    <location>
        <begin position="492"/>
        <end position="523"/>
    </location>
</feature>
<name>A0A9P9AUU5_9HYPO</name>
<organism evidence="4 5">
    <name type="scientific">Thelonectria olida</name>
    <dbReference type="NCBI Taxonomy" id="1576542"/>
    <lineage>
        <taxon>Eukaryota</taxon>
        <taxon>Fungi</taxon>
        <taxon>Dikarya</taxon>
        <taxon>Ascomycota</taxon>
        <taxon>Pezizomycotina</taxon>
        <taxon>Sordariomycetes</taxon>
        <taxon>Hypocreomycetidae</taxon>
        <taxon>Hypocreales</taxon>
        <taxon>Nectriaceae</taxon>
        <taxon>Thelonectria</taxon>
    </lineage>
</organism>
<dbReference type="Gene3D" id="3.30.40.10">
    <property type="entry name" value="Zinc/RING finger domain, C3HC4 (zinc finger)"/>
    <property type="match status" value="1"/>
</dbReference>
<keyword evidence="1" id="KW-0862">Zinc</keyword>
<feature type="region of interest" description="Disordered" evidence="2">
    <location>
        <begin position="170"/>
        <end position="193"/>
    </location>
</feature>
<accession>A0A9P9AUU5</accession>
<feature type="region of interest" description="Disordered" evidence="2">
    <location>
        <begin position="16"/>
        <end position="135"/>
    </location>
</feature>
<dbReference type="InterPro" id="IPR013083">
    <property type="entry name" value="Znf_RING/FYVE/PHD"/>
</dbReference>
<proteinExistence type="predicted"/>
<protein>
    <recommendedName>
        <fullName evidence="3">RING-type domain-containing protein</fullName>
    </recommendedName>
</protein>
<reference evidence="4 5" key="1">
    <citation type="journal article" date="2021" name="Nat. Commun.">
        <title>Genetic determinants of endophytism in the Arabidopsis root mycobiome.</title>
        <authorList>
            <person name="Mesny F."/>
            <person name="Miyauchi S."/>
            <person name="Thiergart T."/>
            <person name="Pickel B."/>
            <person name="Atanasova L."/>
            <person name="Karlsson M."/>
            <person name="Huettel B."/>
            <person name="Barry K.W."/>
            <person name="Haridas S."/>
            <person name="Chen C."/>
            <person name="Bauer D."/>
            <person name="Andreopoulos W."/>
            <person name="Pangilinan J."/>
            <person name="LaButti K."/>
            <person name="Riley R."/>
            <person name="Lipzen A."/>
            <person name="Clum A."/>
            <person name="Drula E."/>
            <person name="Henrissat B."/>
            <person name="Kohler A."/>
            <person name="Grigoriev I.V."/>
            <person name="Martin F.M."/>
            <person name="Hacquard S."/>
        </authorList>
    </citation>
    <scope>NUCLEOTIDE SEQUENCE [LARGE SCALE GENOMIC DNA]</scope>
    <source>
        <strain evidence="4 5">MPI-CAGE-CH-0241</strain>
    </source>
</reference>
<feature type="compositionally biased region" description="Basic and acidic residues" evidence="2">
    <location>
        <begin position="19"/>
        <end position="28"/>
    </location>
</feature>
<feature type="compositionally biased region" description="Basic and acidic residues" evidence="2">
    <location>
        <begin position="170"/>
        <end position="183"/>
    </location>
</feature>
<dbReference type="Proteomes" id="UP000777438">
    <property type="component" value="Unassembled WGS sequence"/>
</dbReference>
<dbReference type="OrthoDB" id="8062037at2759"/>